<comment type="caution">
    <text evidence="2">The sequence shown here is derived from an EMBL/GenBank/DDBJ whole genome shotgun (WGS) entry which is preliminary data.</text>
</comment>
<keyword evidence="1" id="KW-0472">Membrane</keyword>
<dbReference type="EMBL" id="SNWX01000012">
    <property type="protein sequence ID" value="TDO89301.1"/>
    <property type="molecule type" value="Genomic_DNA"/>
</dbReference>
<organism evidence="2 3">
    <name type="scientific">Halanaerobium saccharolyticum</name>
    <dbReference type="NCBI Taxonomy" id="43595"/>
    <lineage>
        <taxon>Bacteria</taxon>
        <taxon>Bacillati</taxon>
        <taxon>Bacillota</taxon>
        <taxon>Clostridia</taxon>
        <taxon>Halanaerobiales</taxon>
        <taxon>Halanaerobiaceae</taxon>
        <taxon>Halanaerobium</taxon>
    </lineage>
</organism>
<evidence type="ECO:0008006" key="4">
    <source>
        <dbReference type="Google" id="ProtNLM"/>
    </source>
</evidence>
<evidence type="ECO:0000313" key="2">
    <source>
        <dbReference type="EMBL" id="TDO89301.1"/>
    </source>
</evidence>
<dbReference type="Proteomes" id="UP000295064">
    <property type="component" value="Unassembled WGS sequence"/>
</dbReference>
<reference evidence="2 3" key="1">
    <citation type="submission" date="2019-03" db="EMBL/GenBank/DDBJ databases">
        <title>Subsurface microbial communities from deep shales in Ohio and West Virginia, USA.</title>
        <authorList>
            <person name="Wrighton K."/>
        </authorList>
    </citation>
    <scope>NUCLEOTIDE SEQUENCE [LARGE SCALE GENOMIC DNA]</scope>
    <source>
        <strain evidence="2 3">MA284_T2</strain>
    </source>
</reference>
<gene>
    <name evidence="2" type="ORF">DFR79_11254</name>
</gene>
<dbReference type="AlphaFoldDB" id="A0A4R6LPH2"/>
<keyword evidence="1" id="KW-1133">Transmembrane helix</keyword>
<protein>
    <recommendedName>
        <fullName evidence="4">Polymer-forming protein</fullName>
    </recommendedName>
</protein>
<evidence type="ECO:0000256" key="1">
    <source>
        <dbReference type="SAM" id="Phobius"/>
    </source>
</evidence>
<accession>A0A4R6LPH2</accession>
<name>A0A4R6LPH2_9FIRM</name>
<dbReference type="RefSeq" id="WP_243727747.1">
    <property type="nucleotide sequence ID" value="NZ_SNWX01000012.1"/>
</dbReference>
<feature type="transmembrane region" description="Helical" evidence="1">
    <location>
        <begin position="40"/>
        <end position="60"/>
    </location>
</feature>
<sequence>MIRDDEQAEKILSGILDDYKNTPMIIVFGLKRRSKMKRKLGLAAVIVLGLFLLAACGGGNGTDQNQEEAADTVTTASIVSEEEEFRQAISEDGTWIIATLNDLTFEEELVVEGTFYNGGDSENEVYRKIAAYAQDDERNVTDRYTITAPQMTISSPNTRFQGGVFEGDMVIEANGFTLYDATVEGNIYFASEEYQESAEITEDSEVTGEMEVQE</sequence>
<keyword evidence="1" id="KW-0812">Transmembrane</keyword>
<proteinExistence type="predicted"/>
<evidence type="ECO:0000313" key="3">
    <source>
        <dbReference type="Proteomes" id="UP000295064"/>
    </source>
</evidence>